<evidence type="ECO:0000259" key="14">
    <source>
        <dbReference type="Pfam" id="PF07085"/>
    </source>
</evidence>
<dbReference type="EMBL" id="CP000301">
    <property type="protein sequence ID" value="ABD86643.1"/>
    <property type="molecule type" value="Genomic_DNA"/>
</dbReference>
<dbReference type="HOGENOM" id="CLU_019723_2_1_5"/>
<dbReference type="InterPro" id="IPR042113">
    <property type="entry name" value="P_AcTrfase_dom1"/>
</dbReference>
<keyword evidence="10 12" id="KW-0012">Acyltransferase</keyword>
<protein>
    <recommendedName>
        <fullName evidence="7 12">Phosphate acetyltransferase</fullName>
        <ecNumber evidence="6 12">2.3.1.8</ecNumber>
    </recommendedName>
    <alternativeName>
        <fullName evidence="11 12">Phosphotransacetylase</fullName>
    </alternativeName>
</protein>
<evidence type="ECO:0000256" key="12">
    <source>
        <dbReference type="PIRNR" id="PIRNR006107"/>
    </source>
</evidence>
<dbReference type="InterPro" id="IPR028979">
    <property type="entry name" value="Ser_kin/Pase_Hpr-like_N_sf"/>
</dbReference>
<dbReference type="eggNOG" id="COG0857">
    <property type="taxonomic scope" value="Bacteria"/>
</dbReference>
<keyword evidence="9 12" id="KW-0808">Transferase</keyword>
<evidence type="ECO:0000256" key="1">
    <source>
        <dbReference type="ARBA" id="ARBA00004496"/>
    </source>
</evidence>
<feature type="domain" description="DRTGG" evidence="14">
    <location>
        <begin position="225"/>
        <end position="335"/>
    </location>
</feature>
<keyword evidence="8 12" id="KW-0963">Cytoplasm</keyword>
<comment type="domain">
    <text evidence="12">The N-terminal region seems to be important for proper quaternary structure. The C-terminal region contains the substrate-binding site.</text>
</comment>
<name>Q21AE3_RHOPB</name>
<dbReference type="GO" id="GO:0006085">
    <property type="term" value="P:acetyl-CoA biosynthetic process"/>
    <property type="evidence" value="ECO:0007669"/>
    <property type="project" value="UniProtKB-UniPathway"/>
</dbReference>
<dbReference type="InterPro" id="IPR050500">
    <property type="entry name" value="Phos_Acetyltrans/Butyryltrans"/>
</dbReference>
<dbReference type="InterPro" id="IPR042112">
    <property type="entry name" value="P_AcTrfase_dom2"/>
</dbReference>
<dbReference type="PANTHER" id="PTHR43356">
    <property type="entry name" value="PHOSPHATE ACETYLTRANSFERASE"/>
    <property type="match status" value="1"/>
</dbReference>
<evidence type="ECO:0000256" key="4">
    <source>
        <dbReference type="ARBA" id="ARBA00009786"/>
    </source>
</evidence>
<evidence type="ECO:0000259" key="13">
    <source>
        <dbReference type="Pfam" id="PF01515"/>
    </source>
</evidence>
<evidence type="ECO:0000256" key="3">
    <source>
        <dbReference type="ARBA" id="ARBA00008756"/>
    </source>
</evidence>
<comment type="catalytic activity">
    <reaction evidence="12">
        <text>acetyl-CoA + phosphate = acetyl phosphate + CoA</text>
        <dbReference type="Rhea" id="RHEA:19521"/>
        <dbReference type="ChEBI" id="CHEBI:22191"/>
        <dbReference type="ChEBI" id="CHEBI:43474"/>
        <dbReference type="ChEBI" id="CHEBI:57287"/>
        <dbReference type="ChEBI" id="CHEBI:57288"/>
        <dbReference type="EC" id="2.3.1.8"/>
    </reaction>
</comment>
<dbReference type="AlphaFoldDB" id="Q21AE3"/>
<dbReference type="SUPFAM" id="SSF53659">
    <property type="entry name" value="Isocitrate/Isopropylmalate dehydrogenase-like"/>
    <property type="match status" value="1"/>
</dbReference>
<dbReference type="InterPro" id="IPR027417">
    <property type="entry name" value="P-loop_NTPase"/>
</dbReference>
<dbReference type="CDD" id="cd03109">
    <property type="entry name" value="DTBS"/>
    <property type="match status" value="1"/>
</dbReference>
<dbReference type="eggNOG" id="COG0280">
    <property type="taxonomic scope" value="Bacteria"/>
</dbReference>
<dbReference type="GO" id="GO:0005737">
    <property type="term" value="C:cytoplasm"/>
    <property type="evidence" value="ECO:0007669"/>
    <property type="project" value="UniProtKB-SubCell"/>
</dbReference>
<evidence type="ECO:0000256" key="9">
    <source>
        <dbReference type="ARBA" id="ARBA00022679"/>
    </source>
</evidence>
<dbReference type="Pfam" id="PF07085">
    <property type="entry name" value="DRTGG"/>
    <property type="match status" value="1"/>
</dbReference>
<comment type="similarity">
    <text evidence="3 12">In the C-terminal section; belongs to the phosphate acetyltransferase and butyryltransferase family.</text>
</comment>
<dbReference type="InterPro" id="IPR004614">
    <property type="entry name" value="P_AcTrfase"/>
</dbReference>
<evidence type="ECO:0000256" key="2">
    <source>
        <dbReference type="ARBA" id="ARBA00004989"/>
    </source>
</evidence>
<comment type="function">
    <text evidence="12">Involved in acetate metabolism.</text>
</comment>
<dbReference type="SUPFAM" id="SSF52540">
    <property type="entry name" value="P-loop containing nucleoside triphosphate hydrolases"/>
    <property type="match status" value="1"/>
</dbReference>
<evidence type="ECO:0000256" key="8">
    <source>
        <dbReference type="ARBA" id="ARBA00022490"/>
    </source>
</evidence>
<evidence type="ECO:0000256" key="6">
    <source>
        <dbReference type="ARBA" id="ARBA00012707"/>
    </source>
</evidence>
<gene>
    <name evidence="15" type="ordered locus">RPC_1079</name>
</gene>
<dbReference type="NCBIfam" id="NF007233">
    <property type="entry name" value="PRK09653.1"/>
    <property type="match status" value="1"/>
</dbReference>
<dbReference type="Gene3D" id="3.40.50.10950">
    <property type="match status" value="1"/>
</dbReference>
<evidence type="ECO:0000256" key="7">
    <source>
        <dbReference type="ARBA" id="ARBA00021528"/>
    </source>
</evidence>
<dbReference type="EC" id="2.3.1.8" evidence="6 12"/>
<evidence type="ECO:0000256" key="5">
    <source>
        <dbReference type="ARBA" id="ARBA00011643"/>
    </source>
</evidence>
<organism evidence="15">
    <name type="scientific">Rhodopseudomonas palustris (strain BisB18)</name>
    <dbReference type="NCBI Taxonomy" id="316056"/>
    <lineage>
        <taxon>Bacteria</taxon>
        <taxon>Pseudomonadati</taxon>
        <taxon>Pseudomonadota</taxon>
        <taxon>Alphaproteobacteria</taxon>
        <taxon>Hyphomicrobiales</taxon>
        <taxon>Nitrobacteraceae</taxon>
        <taxon>Rhodopseudomonas</taxon>
    </lineage>
</organism>
<dbReference type="PIRSF" id="PIRSF006107">
    <property type="entry name" value="PhpActrans_proteobac"/>
    <property type="match status" value="1"/>
</dbReference>
<dbReference type="Pfam" id="PF01515">
    <property type="entry name" value="PTA_PTB"/>
    <property type="match status" value="1"/>
</dbReference>
<dbReference type="Pfam" id="PF13500">
    <property type="entry name" value="AAA_26"/>
    <property type="match status" value="1"/>
</dbReference>
<comment type="pathway">
    <text evidence="2 12">Metabolic intermediate biosynthesis; acetyl-CoA biosynthesis; acetyl-CoA from acetate: step 2/2.</text>
</comment>
<dbReference type="InterPro" id="IPR002505">
    <property type="entry name" value="PTA_PTB"/>
</dbReference>
<dbReference type="InterPro" id="IPR016475">
    <property type="entry name" value="P-Actrans_bac"/>
</dbReference>
<dbReference type="InterPro" id="IPR010766">
    <property type="entry name" value="DRTGG"/>
</dbReference>
<proteinExistence type="inferred from homology"/>
<feature type="domain" description="Phosphate acetyl/butaryl transferase" evidence="13">
    <location>
        <begin position="382"/>
        <end position="697"/>
    </location>
</feature>
<evidence type="ECO:0000256" key="10">
    <source>
        <dbReference type="ARBA" id="ARBA00023315"/>
    </source>
</evidence>
<dbReference type="SUPFAM" id="SSF75138">
    <property type="entry name" value="HprK N-terminal domain-like"/>
    <property type="match status" value="1"/>
</dbReference>
<evidence type="ECO:0000313" key="15">
    <source>
        <dbReference type="EMBL" id="ABD86643.1"/>
    </source>
</evidence>
<dbReference type="Gene3D" id="3.40.50.300">
    <property type="entry name" value="P-loop containing nucleotide triphosphate hydrolases"/>
    <property type="match status" value="1"/>
</dbReference>
<dbReference type="NCBIfam" id="NF004167">
    <property type="entry name" value="PRK05632.1"/>
    <property type="match status" value="1"/>
</dbReference>
<dbReference type="GO" id="GO:0008959">
    <property type="term" value="F:phosphate acetyltransferase activity"/>
    <property type="evidence" value="ECO:0007669"/>
    <property type="project" value="UniProtKB-EC"/>
</dbReference>
<comment type="similarity">
    <text evidence="4 12">In the N-terminal section; belongs to the CobB/CobQ family.</text>
</comment>
<dbReference type="PANTHER" id="PTHR43356:SF3">
    <property type="entry name" value="PHOSPHATE ACETYLTRANSFERASE"/>
    <property type="match status" value="1"/>
</dbReference>
<accession>Q21AE3</accession>
<comment type="subunit">
    <text evidence="5">Homohexamer.</text>
</comment>
<evidence type="ECO:0000256" key="11">
    <source>
        <dbReference type="ARBA" id="ARBA00031108"/>
    </source>
</evidence>
<dbReference type="NCBIfam" id="TIGR00651">
    <property type="entry name" value="pta"/>
    <property type="match status" value="1"/>
</dbReference>
<sequence>MTAMNTLPRHRTFYLVPVSRDAGLTSVMLGLVRALQLTGVRVGVVKPVAQPEAHAGDLDLAPHFARTLCGVAAPDPIAFDHAAEMVRSGQLGGLMEEVVSMVETVRADCDVVIVEGLIPDVDFQIATRLNIEIIRSLGADLIPVLAGGAHSAAALAAKAAAAAEQYGDDGRRPIAGLLINRCADAAAATALSALGALTLKGSATPVRILAAVPSAAHLRAPRLIDIAEDLGLSILNRGDIESSRVQTVVVAARSAEKLLGDLRPGTLVVTPADRSDAILATALVAQRGMPLAGFVFTCGGRPAPEVAAVLAAAPLDRLALLCTEDDTFITASKLANLSAHVNRADADRMERVISFIAEQVDTAPLADRLNLPVDGLMPPPVFRHRLVERARAASRRIVLPEGEEPRTIRAAAICAEKRIARCVLLGAPDRIREVAAAHGIDLPDDIEIVDAEQQRSRYVAPLVERRKAKGLTKLQAEIMLEDAVVLGTMMLAEDDVDGLVSGAIHTTASTVRPALQLIKTAPGSSIVSSVFFMLMPDQVLVYGDCAINPDPTADELAEIAIQSADSAAAFGIEPRVAMISYSTGASGAGEDVDKVRRATDKVRALRPDLIVDGPIQYDAATVESVGRQKAPGGPLDGRANVFIFPDLNTGNTTYKAVQRSANVISVGPMLQGLRKPVNDLSRGALVDDIVYTIALTAIQAAARDADNRPAAAQAAE</sequence>
<comment type="subcellular location">
    <subcellularLocation>
        <location evidence="1 12">Cytoplasm</location>
    </subcellularLocation>
</comment>
<dbReference type="FunFam" id="3.40.50.10750:FF:000001">
    <property type="entry name" value="Phosphate acetyltransferase"/>
    <property type="match status" value="1"/>
</dbReference>
<dbReference type="Gene3D" id="3.40.1390.20">
    <property type="entry name" value="HprK N-terminal domain-like"/>
    <property type="match status" value="1"/>
</dbReference>
<reference evidence="15" key="1">
    <citation type="submission" date="2006-03" db="EMBL/GenBank/DDBJ databases">
        <title>Complete sequence of Rhodopseudomonas palustris BisB18.</title>
        <authorList>
            <consortium name="US DOE Joint Genome Institute"/>
            <person name="Copeland A."/>
            <person name="Lucas S."/>
            <person name="Lapidus A."/>
            <person name="Barry K."/>
            <person name="Detter J.C."/>
            <person name="Glavina del Rio T."/>
            <person name="Hammon N."/>
            <person name="Israni S."/>
            <person name="Dalin E."/>
            <person name="Tice H."/>
            <person name="Pitluck S."/>
            <person name="Chain P."/>
            <person name="Malfatti S."/>
            <person name="Shin M."/>
            <person name="Vergez L."/>
            <person name="Schmutz J."/>
            <person name="Larimer F."/>
            <person name="Land M."/>
            <person name="Hauser L."/>
            <person name="Pelletier D.A."/>
            <person name="Kyrpides N."/>
            <person name="Anderson I."/>
            <person name="Oda Y."/>
            <person name="Harwood C.S."/>
            <person name="Richardson P."/>
        </authorList>
    </citation>
    <scope>NUCLEOTIDE SEQUENCE [LARGE SCALE GENOMIC DNA]</scope>
    <source>
        <strain evidence="15">BisB18</strain>
    </source>
</reference>
<dbReference type="STRING" id="316056.RPC_1079"/>
<dbReference type="KEGG" id="rpc:RPC_1079"/>
<dbReference type="UniPathway" id="UPA00340">
    <property type="reaction ID" value="UER00459"/>
</dbReference>
<dbReference type="Gene3D" id="3.40.50.10750">
    <property type="entry name" value="Isocitrate/Isopropylmalate dehydrogenase-like"/>
    <property type="match status" value="1"/>
</dbReference>